<protein>
    <submittedName>
        <fullName evidence="1">Uncharacterized protein</fullName>
    </submittedName>
</protein>
<keyword evidence="2" id="KW-1185">Reference proteome</keyword>
<gene>
    <name evidence="1" type="ORF">ADIARSV_1880</name>
</gene>
<reference evidence="1 2" key="1">
    <citation type="journal article" date="2013" name="Genome Announc.">
        <title>Draft Genome Sequence of Arcticibacter svalbardensis Strain MN12-7T, a Member of the Family Sphingobacteriaceae Isolated from an Arctic Soil Sample.</title>
        <authorList>
            <person name="Shivaji S."/>
            <person name="Ara S."/>
            <person name="Prasad S."/>
            <person name="Manasa B.P."/>
            <person name="Begum Z."/>
            <person name="Singh A."/>
            <person name="Kumar Pinnaka A."/>
        </authorList>
    </citation>
    <scope>NUCLEOTIDE SEQUENCE [LARGE SCALE GENOMIC DNA]</scope>
    <source>
        <strain evidence="1 2">MN12-7</strain>
    </source>
</reference>
<proteinExistence type="predicted"/>
<name>R9H103_9SPHI</name>
<dbReference type="AlphaFoldDB" id="R9H103"/>
<sequence>MRDFYELIFALNKFQGVSCPVVFPFEVLSKPSLKTLYW</sequence>
<accession>R9H103</accession>
<dbReference type="Proteomes" id="UP000014174">
    <property type="component" value="Unassembled WGS sequence"/>
</dbReference>
<evidence type="ECO:0000313" key="2">
    <source>
        <dbReference type="Proteomes" id="UP000014174"/>
    </source>
</evidence>
<dbReference type="EMBL" id="AQPN01000071">
    <property type="protein sequence ID" value="EOR94919.1"/>
    <property type="molecule type" value="Genomic_DNA"/>
</dbReference>
<dbReference type="STRING" id="1150600.ADIARSV_1880"/>
<organism evidence="1 2">
    <name type="scientific">Arcticibacter svalbardensis MN12-7</name>
    <dbReference type="NCBI Taxonomy" id="1150600"/>
    <lineage>
        <taxon>Bacteria</taxon>
        <taxon>Pseudomonadati</taxon>
        <taxon>Bacteroidota</taxon>
        <taxon>Sphingobacteriia</taxon>
        <taxon>Sphingobacteriales</taxon>
        <taxon>Sphingobacteriaceae</taxon>
        <taxon>Arcticibacter</taxon>
    </lineage>
</organism>
<evidence type="ECO:0000313" key="1">
    <source>
        <dbReference type="EMBL" id="EOR94919.1"/>
    </source>
</evidence>
<comment type="caution">
    <text evidence="1">The sequence shown here is derived from an EMBL/GenBank/DDBJ whole genome shotgun (WGS) entry which is preliminary data.</text>
</comment>